<gene>
    <name evidence="2" type="ORF">ADEAN_000304700</name>
</gene>
<proteinExistence type="predicted"/>
<keyword evidence="3" id="KW-1185">Reference proteome</keyword>
<dbReference type="AlphaFoldDB" id="A0A7G2CBZ8"/>
<feature type="compositionally biased region" description="Polar residues" evidence="1">
    <location>
        <begin position="17"/>
        <end position="34"/>
    </location>
</feature>
<evidence type="ECO:0000313" key="2">
    <source>
        <dbReference type="EMBL" id="CAD2215592.1"/>
    </source>
</evidence>
<reference evidence="2 3" key="1">
    <citation type="submission" date="2020-08" db="EMBL/GenBank/DDBJ databases">
        <authorList>
            <person name="Newling K."/>
            <person name="Davey J."/>
            <person name="Forrester S."/>
        </authorList>
    </citation>
    <scope>NUCLEOTIDE SEQUENCE [LARGE SCALE GENOMIC DNA]</scope>
    <source>
        <strain evidence="3">Crithidia deanei Carvalho (ATCC PRA-265)</strain>
    </source>
</reference>
<dbReference type="VEuPathDB" id="TriTrypDB:ADEAN_000304700"/>
<dbReference type="EMBL" id="LR877149">
    <property type="protein sequence ID" value="CAD2215592.1"/>
    <property type="molecule type" value="Genomic_DNA"/>
</dbReference>
<dbReference type="Proteomes" id="UP000515908">
    <property type="component" value="Chromosome 05"/>
</dbReference>
<evidence type="ECO:0000313" key="3">
    <source>
        <dbReference type="Proteomes" id="UP000515908"/>
    </source>
</evidence>
<name>A0A7G2CBZ8_9TRYP</name>
<sequence length="203" mass="22391">MNPNDAAARQYNGAGASINTQMNESFGSEVRSSVNSAGSNGYEGENSGSTNHINNSLSRTEEFSSTFTTTQNHSGSVTYNSADGNNASGTPPAGREAVKSPQKKKRKKKKDADPSLYDPETGRLLTDAERQLREDVKYCVDYYQHMYFESAIVEGRRGIELLKSREAAFQLQNDSTGVQTRNNANPNGNTFFTPRTLRRRTDD</sequence>
<protein>
    <submittedName>
        <fullName evidence="2">Uncharacterized protein</fullName>
    </submittedName>
</protein>
<feature type="compositionally biased region" description="Low complexity" evidence="1">
    <location>
        <begin position="35"/>
        <end position="51"/>
    </location>
</feature>
<feature type="compositionally biased region" description="Polar residues" evidence="1">
    <location>
        <begin position="71"/>
        <end position="89"/>
    </location>
</feature>
<feature type="region of interest" description="Disordered" evidence="1">
    <location>
        <begin position="177"/>
        <end position="203"/>
    </location>
</feature>
<organism evidence="2 3">
    <name type="scientific">Angomonas deanei</name>
    <dbReference type="NCBI Taxonomy" id="59799"/>
    <lineage>
        <taxon>Eukaryota</taxon>
        <taxon>Discoba</taxon>
        <taxon>Euglenozoa</taxon>
        <taxon>Kinetoplastea</taxon>
        <taxon>Metakinetoplastina</taxon>
        <taxon>Trypanosomatida</taxon>
        <taxon>Trypanosomatidae</taxon>
        <taxon>Strigomonadinae</taxon>
        <taxon>Angomonas</taxon>
    </lineage>
</organism>
<feature type="region of interest" description="Disordered" evidence="1">
    <location>
        <begin position="1"/>
        <end position="122"/>
    </location>
</feature>
<accession>A0A7G2CBZ8</accession>
<feature type="compositionally biased region" description="Polar residues" evidence="1">
    <location>
        <begin position="177"/>
        <end position="189"/>
    </location>
</feature>
<evidence type="ECO:0000256" key="1">
    <source>
        <dbReference type="SAM" id="MobiDB-lite"/>
    </source>
</evidence>